<protein>
    <submittedName>
        <fullName evidence="1">Uncharacterized protein</fullName>
    </submittedName>
</protein>
<name>A0A1S4B649_TOBAC</name>
<reference evidence="1" key="1">
    <citation type="submission" date="2025-08" db="UniProtKB">
        <authorList>
            <consortium name="RefSeq"/>
        </authorList>
    </citation>
    <scope>IDENTIFICATION</scope>
</reference>
<dbReference type="PANTHER" id="PTHR33240:SF8">
    <property type="entry name" value="OS03G0439900 PROTEIN"/>
    <property type="match status" value="1"/>
</dbReference>
<sequence>MSKNGFDKHTNLVEAPRLSEYNFSIDASGIVSDIGRIKETKWPKPIQTDHSQRNPNLMCKYHGTHGHRTEDCRQLREEVARLFNEGHIREFLSDRAKNHFRERNANRKNEQEELQHVIHMIVGGIDVPQGPIFKCTKVSITREKWTRSYVPKGILSFNDEEAEGISQTHNDALLGLQDQIIAASRVLNAFNMASKTTNGEIILPVNVVGTIQDTKLHVIEGDMRYNALLGRSENGLWRTTCRKGNVCSQ</sequence>
<dbReference type="PANTHER" id="PTHR33240">
    <property type="entry name" value="OS08G0508500 PROTEIN"/>
    <property type="match status" value="1"/>
</dbReference>
<organism evidence="1">
    <name type="scientific">Nicotiana tabacum</name>
    <name type="common">Common tobacco</name>
    <dbReference type="NCBI Taxonomy" id="4097"/>
    <lineage>
        <taxon>Eukaryota</taxon>
        <taxon>Viridiplantae</taxon>
        <taxon>Streptophyta</taxon>
        <taxon>Embryophyta</taxon>
        <taxon>Tracheophyta</taxon>
        <taxon>Spermatophyta</taxon>
        <taxon>Magnoliopsida</taxon>
        <taxon>eudicotyledons</taxon>
        <taxon>Gunneridae</taxon>
        <taxon>Pentapetalae</taxon>
        <taxon>asterids</taxon>
        <taxon>lamiids</taxon>
        <taxon>Solanales</taxon>
        <taxon>Solanaceae</taxon>
        <taxon>Nicotianoideae</taxon>
        <taxon>Nicotianeae</taxon>
        <taxon>Nicotiana</taxon>
    </lineage>
</organism>
<dbReference type="OrthoDB" id="2919534at2759"/>
<proteinExistence type="predicted"/>
<accession>A0A1S4B649</accession>
<dbReference type="AlphaFoldDB" id="A0A1S4B649"/>
<dbReference type="KEGG" id="nta:107804970"/>
<evidence type="ECO:0000313" key="1">
    <source>
        <dbReference type="RefSeq" id="XP_016484425.1"/>
    </source>
</evidence>
<gene>
    <name evidence="1" type="primary">LOC107804970</name>
</gene>
<dbReference type="RefSeq" id="XP_016484425.1">
    <property type="nucleotide sequence ID" value="XM_016628939.1"/>
</dbReference>
<dbReference type="PaxDb" id="4097-A0A1S4B649"/>